<name>A0ABN3GJG8_9ACTN</name>
<protein>
    <submittedName>
        <fullName evidence="2">NAD(P)/FAD-dependent oxidoreductase</fullName>
    </submittedName>
</protein>
<evidence type="ECO:0000313" key="2">
    <source>
        <dbReference type="EMBL" id="GAA2353190.1"/>
    </source>
</evidence>
<dbReference type="Proteomes" id="UP001501444">
    <property type="component" value="Unassembled WGS sequence"/>
</dbReference>
<dbReference type="RefSeq" id="WP_344614368.1">
    <property type="nucleotide sequence ID" value="NZ_BAAARV010000033.1"/>
</dbReference>
<evidence type="ECO:0000259" key="1">
    <source>
        <dbReference type="Pfam" id="PF01494"/>
    </source>
</evidence>
<reference evidence="2 3" key="1">
    <citation type="journal article" date="2019" name="Int. J. Syst. Evol. Microbiol.">
        <title>The Global Catalogue of Microorganisms (GCM) 10K type strain sequencing project: providing services to taxonomists for standard genome sequencing and annotation.</title>
        <authorList>
            <consortium name="The Broad Institute Genomics Platform"/>
            <consortium name="The Broad Institute Genome Sequencing Center for Infectious Disease"/>
            <person name="Wu L."/>
            <person name="Ma J."/>
        </authorList>
    </citation>
    <scope>NUCLEOTIDE SEQUENCE [LARGE SCALE GENOMIC DNA]</scope>
    <source>
        <strain evidence="2 3">JCM 3272</strain>
    </source>
</reference>
<organism evidence="2 3">
    <name type="scientific">Dactylosporangium salmoneum</name>
    <dbReference type="NCBI Taxonomy" id="53361"/>
    <lineage>
        <taxon>Bacteria</taxon>
        <taxon>Bacillati</taxon>
        <taxon>Actinomycetota</taxon>
        <taxon>Actinomycetes</taxon>
        <taxon>Micromonosporales</taxon>
        <taxon>Micromonosporaceae</taxon>
        <taxon>Dactylosporangium</taxon>
    </lineage>
</organism>
<evidence type="ECO:0000313" key="3">
    <source>
        <dbReference type="Proteomes" id="UP001501444"/>
    </source>
</evidence>
<comment type="caution">
    <text evidence="2">The sequence shown here is derived from an EMBL/GenBank/DDBJ whole genome shotgun (WGS) entry which is preliminary data.</text>
</comment>
<proteinExistence type="predicted"/>
<dbReference type="SUPFAM" id="SSF51905">
    <property type="entry name" value="FAD/NAD(P)-binding domain"/>
    <property type="match status" value="1"/>
</dbReference>
<feature type="domain" description="FAD-binding" evidence="1">
    <location>
        <begin position="6"/>
        <end position="346"/>
    </location>
</feature>
<dbReference type="EMBL" id="BAAARV010000033">
    <property type="protein sequence ID" value="GAA2353190.1"/>
    <property type="molecule type" value="Genomic_DNA"/>
</dbReference>
<accession>A0ABN3GJG8</accession>
<keyword evidence="3" id="KW-1185">Reference proteome</keyword>
<dbReference type="InterPro" id="IPR050407">
    <property type="entry name" value="Geranylgeranyl_reductase"/>
</dbReference>
<gene>
    <name evidence="2" type="ORF">GCM10010170_044400</name>
</gene>
<sequence length="388" mass="40583">MNALHDVVIVGGRAAGAATALLLARLGHDVVVVDRATFPSDTVSTHQLARAGVVQLDRWGLLGAVLASGAPAVRQVTLSAAGTSVTRTVKHTAGVDLLVAPRRTVLDAIVLDAAVRAGARDVTGVAVDGVRFDGAGRVCGVAGHRASGAPVSIAARYVVGADGLRSVVARSVTAEVLEDHGDRGAAQYAYYGGLPWHGIELFAAERAFAGVFPTNGGEACVWVTTPTEDARAQRRAAPSRAAAFESLLRRAAPELADRLARGRRTSPVAGTLRNPNIVRRAHGPGWALVGDAGYHRDPLTGHGLSDAYRDAELLAGALDRALRGGGDAALAEYQRRRDRALRDVFDLTCALAAYPPVADFVELQQQLARALDAEAQELVSPPLVRSPR</sequence>
<dbReference type="PRINTS" id="PR00420">
    <property type="entry name" value="RNGMNOXGNASE"/>
</dbReference>
<dbReference type="PANTHER" id="PTHR42685">
    <property type="entry name" value="GERANYLGERANYL DIPHOSPHATE REDUCTASE"/>
    <property type="match status" value="1"/>
</dbReference>
<dbReference type="Pfam" id="PF01494">
    <property type="entry name" value="FAD_binding_3"/>
    <property type="match status" value="1"/>
</dbReference>
<dbReference type="Gene3D" id="3.50.50.60">
    <property type="entry name" value="FAD/NAD(P)-binding domain"/>
    <property type="match status" value="1"/>
</dbReference>
<dbReference type="InterPro" id="IPR036188">
    <property type="entry name" value="FAD/NAD-bd_sf"/>
</dbReference>
<dbReference type="InterPro" id="IPR002938">
    <property type="entry name" value="FAD-bd"/>
</dbReference>
<dbReference type="PANTHER" id="PTHR42685:SF22">
    <property type="entry name" value="CONDITIONED MEDIUM FACTOR RECEPTOR 1"/>
    <property type="match status" value="1"/>
</dbReference>